<evidence type="ECO:0000313" key="2">
    <source>
        <dbReference type="Proteomes" id="UP000277204"/>
    </source>
</evidence>
<keyword evidence="2" id="KW-1185">Reference proteome</keyword>
<organism evidence="1 2">
    <name type="scientific">Schistosoma margrebowiei</name>
    <dbReference type="NCBI Taxonomy" id="48269"/>
    <lineage>
        <taxon>Eukaryota</taxon>
        <taxon>Metazoa</taxon>
        <taxon>Spiralia</taxon>
        <taxon>Lophotrochozoa</taxon>
        <taxon>Platyhelminthes</taxon>
        <taxon>Trematoda</taxon>
        <taxon>Digenea</taxon>
        <taxon>Strigeidida</taxon>
        <taxon>Schistosomatoidea</taxon>
        <taxon>Schistosomatidae</taxon>
        <taxon>Schistosoma</taxon>
    </lineage>
</organism>
<dbReference type="Proteomes" id="UP000277204">
    <property type="component" value="Unassembled WGS sequence"/>
</dbReference>
<evidence type="ECO:0000313" key="1">
    <source>
        <dbReference type="EMBL" id="VDP47183.1"/>
    </source>
</evidence>
<dbReference type="EMBL" id="UZAI01019701">
    <property type="protein sequence ID" value="VDP47183.1"/>
    <property type="molecule type" value="Genomic_DNA"/>
</dbReference>
<accession>A0A183N553</accession>
<dbReference type="AlphaFoldDB" id="A0A183N553"/>
<name>A0A183N553_9TREM</name>
<sequence>MQTKSIPVATVSALVGINLQIGKAESLKFNTENANRIKFYVKNFEDVESFTYLGSIIDEQEGLDAD</sequence>
<reference evidence="1 2" key="1">
    <citation type="submission" date="2018-11" db="EMBL/GenBank/DDBJ databases">
        <authorList>
            <consortium name="Pathogen Informatics"/>
        </authorList>
    </citation>
    <scope>NUCLEOTIDE SEQUENCE [LARGE SCALE GENOMIC DNA]</scope>
    <source>
        <strain evidence="1 2">Zambia</strain>
    </source>
</reference>
<proteinExistence type="predicted"/>
<gene>
    <name evidence="1" type="ORF">SMRZ_LOCUS23428</name>
</gene>
<protein>
    <submittedName>
        <fullName evidence="1">Uncharacterized protein</fullName>
    </submittedName>
</protein>